<reference evidence="1 2" key="1">
    <citation type="submission" date="2019-03" db="EMBL/GenBank/DDBJ databases">
        <title>Genomic Encyclopedia of Type Strains, Phase III (KMG-III): the genomes of soil and plant-associated and newly described type strains.</title>
        <authorList>
            <person name="Whitman W."/>
        </authorList>
    </citation>
    <scope>NUCLEOTIDE SEQUENCE [LARGE SCALE GENOMIC DNA]</scope>
    <source>
        <strain evidence="1 2">CGMCC 1.12801</strain>
    </source>
</reference>
<dbReference type="RefSeq" id="WP_133640475.1">
    <property type="nucleotide sequence ID" value="NZ_SNZV01000005.1"/>
</dbReference>
<organism evidence="1 2">
    <name type="scientific">Sphingobacterium paludis</name>
    <dbReference type="NCBI Taxonomy" id="1476465"/>
    <lineage>
        <taxon>Bacteria</taxon>
        <taxon>Pseudomonadati</taxon>
        <taxon>Bacteroidota</taxon>
        <taxon>Sphingobacteriia</taxon>
        <taxon>Sphingobacteriales</taxon>
        <taxon>Sphingobacteriaceae</taxon>
        <taxon>Sphingobacterium</taxon>
    </lineage>
</organism>
<proteinExistence type="predicted"/>
<keyword evidence="2" id="KW-1185">Reference proteome</keyword>
<dbReference type="AlphaFoldDB" id="A0A4R7CYY1"/>
<protein>
    <submittedName>
        <fullName evidence="1">Uncharacterized protein</fullName>
    </submittedName>
</protein>
<comment type="caution">
    <text evidence="1">The sequence shown here is derived from an EMBL/GenBank/DDBJ whole genome shotgun (WGS) entry which is preliminary data.</text>
</comment>
<name>A0A4R7CYY1_9SPHI</name>
<sequence length="106" mass="12497">MKGIRVKQHRLLVEGLQNLKEIAKHETLIDGEKAIEESLDMLLQTFKRYEQLIEELTVMTGQYEKVHRDVRTKILSPALRELKKINSQDSPCYFLIREVLINTKNF</sequence>
<dbReference type="Proteomes" id="UP000294752">
    <property type="component" value="Unassembled WGS sequence"/>
</dbReference>
<dbReference type="EMBL" id="SNZV01000005">
    <property type="protein sequence ID" value="TDS12961.1"/>
    <property type="molecule type" value="Genomic_DNA"/>
</dbReference>
<dbReference type="OrthoDB" id="9992721at2"/>
<evidence type="ECO:0000313" key="1">
    <source>
        <dbReference type="EMBL" id="TDS12961.1"/>
    </source>
</evidence>
<accession>A0A4R7CYY1</accession>
<gene>
    <name evidence="1" type="ORF">B0I21_10592</name>
</gene>
<evidence type="ECO:0000313" key="2">
    <source>
        <dbReference type="Proteomes" id="UP000294752"/>
    </source>
</evidence>